<dbReference type="STRING" id="76021.BS329_20815"/>
<sequence length="157" mass="17521">MTELNEPRWTHVALPVSELDRSVEFYERLTSLVVVRRVNGENMRVAWLSNKGQVETPFVLVLGQFLGDAGLRFGVPSGGAKMPILAPWAHLGIEVPDRADVDRIAARAHEIGSPPRWEPMDMGEDIGYTTAVTDPDGNTVEFAHNQKIFSRIQELWG</sequence>
<evidence type="ECO:0000259" key="1">
    <source>
        <dbReference type="PROSITE" id="PS51819"/>
    </source>
</evidence>
<dbReference type="Gene3D" id="3.10.180.10">
    <property type="entry name" value="2,3-Dihydroxybiphenyl 1,2-Dioxygenase, domain 1"/>
    <property type="match status" value="1"/>
</dbReference>
<keyword evidence="3" id="KW-1185">Reference proteome</keyword>
<gene>
    <name evidence="2" type="ORF">BS329_20815</name>
</gene>
<dbReference type="Proteomes" id="UP000187486">
    <property type="component" value="Unassembled WGS sequence"/>
</dbReference>
<dbReference type="SUPFAM" id="SSF54593">
    <property type="entry name" value="Glyoxalase/Bleomycin resistance protein/Dihydroxybiphenyl dioxygenase"/>
    <property type="match status" value="1"/>
</dbReference>
<dbReference type="AlphaFoldDB" id="A0A1R0KR08"/>
<name>A0A1R0KR08_9PSEU</name>
<feature type="domain" description="VOC" evidence="1">
    <location>
        <begin position="8"/>
        <end position="145"/>
    </location>
</feature>
<dbReference type="RefSeq" id="WP_076162920.1">
    <property type="nucleotide sequence ID" value="NZ_JBEZVB010000014.1"/>
</dbReference>
<dbReference type="Pfam" id="PF00903">
    <property type="entry name" value="Glyoxalase"/>
    <property type="match status" value="1"/>
</dbReference>
<dbReference type="CDD" id="cd06587">
    <property type="entry name" value="VOC"/>
    <property type="match status" value="1"/>
</dbReference>
<evidence type="ECO:0000313" key="2">
    <source>
        <dbReference type="EMBL" id="OLZ50068.1"/>
    </source>
</evidence>
<dbReference type="PANTHER" id="PTHR36113">
    <property type="entry name" value="LYASE, PUTATIVE-RELATED-RELATED"/>
    <property type="match status" value="1"/>
</dbReference>
<protein>
    <recommendedName>
        <fullName evidence="1">VOC domain-containing protein</fullName>
    </recommendedName>
</protein>
<dbReference type="PROSITE" id="PS51819">
    <property type="entry name" value="VOC"/>
    <property type="match status" value="1"/>
</dbReference>
<dbReference type="InterPro" id="IPR051332">
    <property type="entry name" value="Fosfomycin_Res_Enzymes"/>
</dbReference>
<organism evidence="2 3">
    <name type="scientific">Amycolatopsis coloradensis</name>
    <dbReference type="NCBI Taxonomy" id="76021"/>
    <lineage>
        <taxon>Bacteria</taxon>
        <taxon>Bacillati</taxon>
        <taxon>Actinomycetota</taxon>
        <taxon>Actinomycetes</taxon>
        <taxon>Pseudonocardiales</taxon>
        <taxon>Pseudonocardiaceae</taxon>
        <taxon>Amycolatopsis</taxon>
    </lineage>
</organism>
<reference evidence="2 3" key="1">
    <citation type="submission" date="2016-01" db="EMBL/GenBank/DDBJ databases">
        <title>Amycolatopsis coloradensis genome sequencing and assembly.</title>
        <authorList>
            <person name="Mayilraj S."/>
        </authorList>
    </citation>
    <scope>NUCLEOTIDE SEQUENCE [LARGE SCALE GENOMIC DNA]</scope>
    <source>
        <strain evidence="2 3">DSM 44225</strain>
    </source>
</reference>
<dbReference type="PANTHER" id="PTHR36113:SF3">
    <property type="entry name" value="SLL5075 PROTEIN"/>
    <property type="match status" value="1"/>
</dbReference>
<dbReference type="OrthoDB" id="9789841at2"/>
<proteinExistence type="predicted"/>
<comment type="caution">
    <text evidence="2">The sequence shown here is derived from an EMBL/GenBank/DDBJ whole genome shotgun (WGS) entry which is preliminary data.</text>
</comment>
<dbReference type="EMBL" id="MQUQ01000011">
    <property type="protein sequence ID" value="OLZ50068.1"/>
    <property type="molecule type" value="Genomic_DNA"/>
</dbReference>
<dbReference type="InterPro" id="IPR004360">
    <property type="entry name" value="Glyas_Fos-R_dOase_dom"/>
</dbReference>
<dbReference type="InterPro" id="IPR037523">
    <property type="entry name" value="VOC_core"/>
</dbReference>
<evidence type="ECO:0000313" key="3">
    <source>
        <dbReference type="Proteomes" id="UP000187486"/>
    </source>
</evidence>
<dbReference type="InterPro" id="IPR029068">
    <property type="entry name" value="Glyas_Bleomycin-R_OHBP_Dase"/>
</dbReference>
<accession>A0A1R0KR08</accession>